<dbReference type="PROSITE" id="PS51635">
    <property type="entry name" value="PNPLA"/>
    <property type="match status" value="1"/>
</dbReference>
<feature type="short sequence motif" description="GXGXXG" evidence="2">
    <location>
        <begin position="30"/>
        <end position="35"/>
    </location>
</feature>
<keyword evidence="3" id="KW-0732">Signal</keyword>
<evidence type="ECO:0000313" key="6">
    <source>
        <dbReference type="Proteomes" id="UP000813018"/>
    </source>
</evidence>
<dbReference type="Pfam" id="PF01734">
    <property type="entry name" value="Patatin"/>
    <property type="match status" value="1"/>
</dbReference>
<dbReference type="InterPro" id="IPR052580">
    <property type="entry name" value="Lipid_Hydrolase"/>
</dbReference>
<feature type="active site" description="Proton acceptor" evidence="2">
    <location>
        <position position="216"/>
    </location>
</feature>
<proteinExistence type="predicted"/>
<keyword evidence="6" id="KW-1185">Reference proteome</keyword>
<accession>A0ABS7CSH6</accession>
<keyword evidence="1 2" id="KW-0443">Lipid metabolism</keyword>
<feature type="domain" description="PNPLA" evidence="4">
    <location>
        <begin position="26"/>
        <end position="229"/>
    </location>
</feature>
<dbReference type="InterPro" id="IPR002641">
    <property type="entry name" value="PNPLA_dom"/>
</dbReference>
<feature type="active site" description="Nucleophile" evidence="2">
    <location>
        <position position="61"/>
    </location>
</feature>
<dbReference type="RefSeq" id="WP_219876666.1">
    <property type="nucleotide sequence ID" value="NZ_JAHYXK010000004.1"/>
</dbReference>
<feature type="short sequence motif" description="DGA/G" evidence="2">
    <location>
        <begin position="216"/>
        <end position="218"/>
    </location>
</feature>
<reference evidence="5 6" key="1">
    <citation type="journal article" date="2016" name="Int. J. Syst. Evol. Microbiol.">
        <title>Pontibacter aydingkolensis sp. nov., isolated from soil of a salt lake.</title>
        <authorList>
            <person name="Osman G."/>
            <person name="Zhang T."/>
            <person name="Lou K."/>
            <person name="Gao Y."/>
            <person name="Chang W."/>
            <person name="Lin Q."/>
            <person name="Yang H.M."/>
            <person name="Huo X.D."/>
            <person name="Wang N."/>
        </authorList>
    </citation>
    <scope>NUCLEOTIDE SEQUENCE [LARGE SCALE GENOMIC DNA]</scope>
    <source>
        <strain evidence="5 6">KACC 19255</strain>
    </source>
</reference>
<sequence>MRKLFLGFCLLLSINAVAQQPKYSNLVLEGGGIRGIAYGGALAELDSLGILPQIKRVSGTSAGAIQAALLAVGYTPTEITEVTFTTPVQQFNDGRFIFFGGTNRLFKQYGWYRGDKFTEWLGKQIGAKTGNPDITFAELHALAIQNKARDLYVTGTNLTDQCVMVFSHETFPNMQLKHAVRISMSIPLYYRAVLLDQEGNIVTKPKKGQQVDVLVDGGILANFPLTLFDDQKYLDNSSALSQDYDSQGIYHNPQTLGLRLDRDEQIAFDEQQAGLAPYNINKFGDYMGAFYTIVKESLNRQSLTSHDWDRTVSISTAGFSPRVRKLSETEKSTLLASGRKGVQSFMHRTQQAINHD</sequence>
<feature type="chain" id="PRO_5045168212" evidence="3">
    <location>
        <begin position="19"/>
        <end position="356"/>
    </location>
</feature>
<gene>
    <name evidence="5" type="ORF">K0O23_06890</name>
</gene>
<organism evidence="5 6">
    <name type="scientific">Pontibacter aydingkolensis</name>
    <dbReference type="NCBI Taxonomy" id="1911536"/>
    <lineage>
        <taxon>Bacteria</taxon>
        <taxon>Pseudomonadati</taxon>
        <taxon>Bacteroidota</taxon>
        <taxon>Cytophagia</taxon>
        <taxon>Cytophagales</taxon>
        <taxon>Hymenobacteraceae</taxon>
        <taxon>Pontibacter</taxon>
    </lineage>
</organism>
<evidence type="ECO:0000256" key="2">
    <source>
        <dbReference type="PROSITE-ProRule" id="PRU01161"/>
    </source>
</evidence>
<dbReference type="InterPro" id="IPR016035">
    <property type="entry name" value="Acyl_Trfase/lysoPLipase"/>
</dbReference>
<evidence type="ECO:0000256" key="1">
    <source>
        <dbReference type="ARBA" id="ARBA00023098"/>
    </source>
</evidence>
<name>A0ABS7CSH6_9BACT</name>
<protein>
    <submittedName>
        <fullName evidence="5">Patatin-like phospholipase family protein</fullName>
    </submittedName>
</protein>
<evidence type="ECO:0000256" key="3">
    <source>
        <dbReference type="SAM" id="SignalP"/>
    </source>
</evidence>
<feature type="short sequence motif" description="GXSXG" evidence="2">
    <location>
        <begin position="59"/>
        <end position="63"/>
    </location>
</feature>
<evidence type="ECO:0000313" key="5">
    <source>
        <dbReference type="EMBL" id="MBW7466788.1"/>
    </source>
</evidence>
<dbReference type="PANTHER" id="PTHR46394:SF1">
    <property type="entry name" value="PNPLA DOMAIN-CONTAINING PROTEIN"/>
    <property type="match status" value="1"/>
</dbReference>
<dbReference type="SUPFAM" id="SSF52151">
    <property type="entry name" value="FabD/lysophospholipase-like"/>
    <property type="match status" value="1"/>
</dbReference>
<dbReference type="Gene3D" id="3.40.1090.10">
    <property type="entry name" value="Cytosolic phospholipase A2 catalytic domain"/>
    <property type="match status" value="2"/>
</dbReference>
<feature type="signal peptide" evidence="3">
    <location>
        <begin position="1"/>
        <end position="18"/>
    </location>
</feature>
<evidence type="ECO:0000259" key="4">
    <source>
        <dbReference type="PROSITE" id="PS51635"/>
    </source>
</evidence>
<comment type="caution">
    <text evidence="5">The sequence shown here is derived from an EMBL/GenBank/DDBJ whole genome shotgun (WGS) entry which is preliminary data.</text>
</comment>
<keyword evidence="2" id="KW-0378">Hydrolase</keyword>
<dbReference type="CDD" id="cd07207">
    <property type="entry name" value="Pat_ExoU_VipD_like"/>
    <property type="match status" value="1"/>
</dbReference>
<keyword evidence="2" id="KW-0442">Lipid degradation</keyword>
<dbReference type="Proteomes" id="UP000813018">
    <property type="component" value="Unassembled WGS sequence"/>
</dbReference>
<dbReference type="EMBL" id="JAHYXK010000004">
    <property type="protein sequence ID" value="MBW7466788.1"/>
    <property type="molecule type" value="Genomic_DNA"/>
</dbReference>
<dbReference type="PANTHER" id="PTHR46394">
    <property type="entry name" value="ANNEXIN"/>
    <property type="match status" value="1"/>
</dbReference>